<dbReference type="EMBL" id="VUJU01001741">
    <property type="protein sequence ID" value="KAF0764020.1"/>
    <property type="molecule type" value="Genomic_DNA"/>
</dbReference>
<proteinExistence type="predicted"/>
<accession>A0A6G0Z0I2</accession>
<gene>
    <name evidence="1" type="ORF">FWK35_00025667</name>
</gene>
<dbReference type="Proteomes" id="UP000478052">
    <property type="component" value="Unassembled WGS sequence"/>
</dbReference>
<comment type="caution">
    <text evidence="1">The sequence shown here is derived from an EMBL/GenBank/DDBJ whole genome shotgun (WGS) entry which is preliminary data.</text>
</comment>
<organism evidence="1 2">
    <name type="scientific">Aphis craccivora</name>
    <name type="common">Cowpea aphid</name>
    <dbReference type="NCBI Taxonomy" id="307492"/>
    <lineage>
        <taxon>Eukaryota</taxon>
        <taxon>Metazoa</taxon>
        <taxon>Ecdysozoa</taxon>
        <taxon>Arthropoda</taxon>
        <taxon>Hexapoda</taxon>
        <taxon>Insecta</taxon>
        <taxon>Pterygota</taxon>
        <taxon>Neoptera</taxon>
        <taxon>Paraneoptera</taxon>
        <taxon>Hemiptera</taxon>
        <taxon>Sternorrhyncha</taxon>
        <taxon>Aphidomorpha</taxon>
        <taxon>Aphidoidea</taxon>
        <taxon>Aphididae</taxon>
        <taxon>Aphidini</taxon>
        <taxon>Aphis</taxon>
        <taxon>Aphis</taxon>
    </lineage>
</organism>
<keyword evidence="2" id="KW-1185">Reference proteome</keyword>
<name>A0A6G0Z0I2_APHCR</name>
<evidence type="ECO:0000313" key="2">
    <source>
        <dbReference type="Proteomes" id="UP000478052"/>
    </source>
</evidence>
<sequence length="68" mass="8123">MVMEPKTHNRITHILRTQNKPHDNFHEHFHEIIQLHFSNHIQIYVNVSKSEHGVGNYHTSQDNFPGKR</sequence>
<evidence type="ECO:0000313" key="1">
    <source>
        <dbReference type="EMBL" id="KAF0764020.1"/>
    </source>
</evidence>
<reference evidence="1 2" key="1">
    <citation type="submission" date="2019-08" db="EMBL/GenBank/DDBJ databases">
        <title>Whole genome of Aphis craccivora.</title>
        <authorList>
            <person name="Voronova N.V."/>
            <person name="Shulinski R.S."/>
            <person name="Bandarenka Y.V."/>
            <person name="Zhorov D.G."/>
            <person name="Warner D."/>
        </authorList>
    </citation>
    <scope>NUCLEOTIDE SEQUENCE [LARGE SCALE GENOMIC DNA]</scope>
    <source>
        <strain evidence="1">180601</strain>
        <tissue evidence="1">Whole Body</tissue>
    </source>
</reference>
<protein>
    <submittedName>
        <fullName evidence="1">Uncharacterized protein</fullName>
    </submittedName>
</protein>
<dbReference type="AlphaFoldDB" id="A0A6G0Z0I2"/>